<sequence>MEIVNTAFRLFAENGYNDVQMKDIADACDISKSLLQHYFPKKIVLLSTMLNELMVSTFIYGNEKMTTLSPEQRTMIQMSFLLRMLDENPTIEHFIRDVFESPELTTEIVLVILDWLEAIGVSGETAVIRYALNFAVSGGMAVFFKRKLLRASVEGISQNIDQAFYLLLGEDTQQINQIYLSTAKYNTDHYYHEFIACIHQHSAIELRNEIKF</sequence>
<dbReference type="InterPro" id="IPR001647">
    <property type="entry name" value="HTH_TetR"/>
</dbReference>
<dbReference type="InterPro" id="IPR009057">
    <property type="entry name" value="Homeodomain-like_sf"/>
</dbReference>
<dbReference type="PANTHER" id="PTHR43479:SF21">
    <property type="entry name" value="TRANSCRIPTIONAL REGULATOR, TETR FAMILY"/>
    <property type="match status" value="1"/>
</dbReference>
<dbReference type="InterPro" id="IPR050624">
    <property type="entry name" value="HTH-type_Tx_Regulator"/>
</dbReference>
<dbReference type="PRINTS" id="PR00455">
    <property type="entry name" value="HTHTETR"/>
</dbReference>
<dbReference type="SUPFAM" id="SSF46689">
    <property type="entry name" value="Homeodomain-like"/>
    <property type="match status" value="1"/>
</dbReference>
<evidence type="ECO:0000313" key="5">
    <source>
        <dbReference type="Proteomes" id="UP001589855"/>
    </source>
</evidence>
<dbReference type="PANTHER" id="PTHR43479">
    <property type="entry name" value="ACREF/ENVCD OPERON REPRESSOR-RELATED"/>
    <property type="match status" value="1"/>
</dbReference>
<dbReference type="PROSITE" id="PS50977">
    <property type="entry name" value="HTH_TETR_2"/>
    <property type="match status" value="1"/>
</dbReference>
<reference evidence="4 5" key="1">
    <citation type="submission" date="2024-09" db="EMBL/GenBank/DDBJ databases">
        <authorList>
            <person name="Sun Q."/>
            <person name="Mori K."/>
        </authorList>
    </citation>
    <scope>NUCLEOTIDE SEQUENCE [LARGE SCALE GENOMIC DNA]</scope>
    <source>
        <strain evidence="4 5">TBRC 4575</strain>
    </source>
</reference>
<dbReference type="RefSeq" id="WP_170178185.1">
    <property type="nucleotide sequence ID" value="NZ_BAABRM010000006.1"/>
</dbReference>
<dbReference type="Gene3D" id="1.10.357.10">
    <property type="entry name" value="Tetracycline Repressor, domain 2"/>
    <property type="match status" value="1"/>
</dbReference>
<comment type="caution">
    <text evidence="4">The sequence shown here is derived from an EMBL/GenBank/DDBJ whole genome shotgun (WGS) entry which is preliminary data.</text>
</comment>
<feature type="DNA-binding region" description="H-T-H motif" evidence="2">
    <location>
        <begin position="20"/>
        <end position="39"/>
    </location>
</feature>
<keyword evidence="5" id="KW-1185">Reference proteome</keyword>
<evidence type="ECO:0000313" key="4">
    <source>
        <dbReference type="EMBL" id="MFC0424836.1"/>
    </source>
</evidence>
<protein>
    <submittedName>
        <fullName evidence="4">TetR/AcrR family transcriptional regulator</fullName>
    </submittedName>
</protein>
<evidence type="ECO:0000259" key="3">
    <source>
        <dbReference type="PROSITE" id="PS50977"/>
    </source>
</evidence>
<feature type="domain" description="HTH tetR-type" evidence="3">
    <location>
        <begin position="1"/>
        <end position="57"/>
    </location>
</feature>
<accession>A0ABV6K5W8</accession>
<name>A0ABV6K5W8_9LACO</name>
<dbReference type="Proteomes" id="UP001589855">
    <property type="component" value="Unassembled WGS sequence"/>
</dbReference>
<evidence type="ECO:0000256" key="1">
    <source>
        <dbReference type="ARBA" id="ARBA00023125"/>
    </source>
</evidence>
<proteinExistence type="predicted"/>
<evidence type="ECO:0000256" key="2">
    <source>
        <dbReference type="PROSITE-ProRule" id="PRU00335"/>
    </source>
</evidence>
<dbReference type="EMBL" id="JBHLUK010000075">
    <property type="protein sequence ID" value="MFC0424836.1"/>
    <property type="molecule type" value="Genomic_DNA"/>
</dbReference>
<organism evidence="4 5">
    <name type="scientific">Lactiplantibacillus plajomi</name>
    <dbReference type="NCBI Taxonomy" id="1457217"/>
    <lineage>
        <taxon>Bacteria</taxon>
        <taxon>Bacillati</taxon>
        <taxon>Bacillota</taxon>
        <taxon>Bacilli</taxon>
        <taxon>Lactobacillales</taxon>
        <taxon>Lactobacillaceae</taxon>
        <taxon>Lactiplantibacillus</taxon>
    </lineage>
</organism>
<gene>
    <name evidence="4" type="ORF">ACFFGS_11935</name>
</gene>
<dbReference type="Pfam" id="PF00440">
    <property type="entry name" value="TetR_N"/>
    <property type="match status" value="1"/>
</dbReference>
<keyword evidence="1 2" id="KW-0238">DNA-binding</keyword>